<reference evidence="1" key="1">
    <citation type="submission" date="2019-11" db="EMBL/GenBank/DDBJ databases">
        <authorList>
            <person name="Ndlovu S.S."/>
            <person name="Carulei O."/>
        </authorList>
    </citation>
    <scope>NUCLEOTIDE SEQUENCE [LARGE SCALE GENOMIC DNA]</scope>
    <source>
        <strain evidence="1">RSA_2_2004</strain>
    </source>
</reference>
<organismHost>
    <name type="scientific">Ornithodoros moubata</name>
    <name type="common">Soft tick</name>
    <name type="synonym">Argasid tick</name>
    <dbReference type="NCBI Taxonomy" id="6938"/>
</organismHost>
<accession>A0A6G7KUB6</accession>
<organismHost>
    <name type="scientific">Sus scrofa</name>
    <name type="common">Pig</name>
    <dbReference type="NCBI Taxonomy" id="9823"/>
</organismHost>
<gene>
    <name evidence="1" type="primary">M448R</name>
</gene>
<organismHost>
    <name type="scientific">Phacochoerus aethiopicus</name>
    <name type="common">Warthog</name>
    <dbReference type="NCBI Taxonomy" id="85517"/>
</organismHost>
<proteinExistence type="predicted"/>
<organismHost>
    <name type="scientific">Ornithodoros</name>
    <name type="common">relapsing fever ticks</name>
    <dbReference type="NCBI Taxonomy" id="6937"/>
</organismHost>
<dbReference type="EMBL" id="MN641877">
    <property type="protein sequence ID" value="QII88919.1"/>
    <property type="molecule type" value="Genomic_DNA"/>
</dbReference>
<evidence type="ECO:0000313" key="1">
    <source>
        <dbReference type="EMBL" id="QII88919.1"/>
    </source>
</evidence>
<sequence length="458" mass="54180">MNIIFKINTKCQMQVFPKRWKTYFRRYRPNSKTQFSQRCLYGCTTFVQPFTYKYTAIYSLFLPGKKNELQYPLRKHRETRSPPTMCTGLFFPEHSRSKHRNLCYQPCATDWCYMQTHGHAYPFLRLRPFNRRPARSNTFTVSISTKWFPSRMAPFSQSTTGMSPNMAPPGAYQVPMDMLCVSTVGYATKPSPSLYTNCCSSTLPATSPWKKIQRGERVFSLSTYIPITAIRLEFGTIFYSRSSMSHKIFGRFNLQTYKRLQRCIQNTTAIYAFQEFRVKFLCFPSMFYLIYYDLIRLPCIKPKMLYKMAKKTRDTLFTAIYSFRERLPLLQVPLLFCYNRLCWYFYKKVCTRKNTISLSASDYNLLYCKTTCCSIFEIISLLYFRSTYPIIRNTKTCCICLSILLQPKIQIIPLQEPWYKKCWKILQTPKILLFIQPFKTMSIKASTPCFTCQLFPIF</sequence>
<organismHost>
    <name type="scientific">Potamochoerus larvatus</name>
    <name type="common">Bushpig</name>
    <dbReference type="NCBI Taxonomy" id="273792"/>
</organismHost>
<organismHost>
    <name type="scientific">Phacochoerus africanus</name>
    <name type="common">Warthog</name>
    <dbReference type="NCBI Taxonomy" id="41426"/>
</organismHost>
<protein>
    <submittedName>
        <fullName evidence="1">PM448R</fullName>
    </submittedName>
</protein>
<organism evidence="1">
    <name type="scientific">African swine fever virus</name>
    <name type="common">ASFV</name>
    <dbReference type="NCBI Taxonomy" id="10497"/>
    <lineage>
        <taxon>Viruses</taxon>
        <taxon>Varidnaviria</taxon>
        <taxon>Bamfordvirae</taxon>
        <taxon>Nucleocytoviricota</taxon>
        <taxon>Pokkesviricetes</taxon>
        <taxon>Asfuvirales</taxon>
        <taxon>Asfarviridae</taxon>
        <taxon>Asfivirus</taxon>
        <taxon>Asfivirus haemorrhagiae</taxon>
    </lineage>
</organism>
<name>A0A6G7KUB6_ASF</name>